<keyword evidence="12" id="KW-1185">Reference proteome</keyword>
<name>A0A7R8X8N4_9CRUS</name>
<reference evidence="11" key="1">
    <citation type="submission" date="2020-11" db="EMBL/GenBank/DDBJ databases">
        <authorList>
            <person name="Tran Van P."/>
        </authorList>
    </citation>
    <scope>NUCLEOTIDE SEQUENCE</scope>
</reference>
<evidence type="ECO:0000256" key="2">
    <source>
        <dbReference type="ARBA" id="ARBA00004604"/>
    </source>
</evidence>
<feature type="region of interest" description="Disordered" evidence="9">
    <location>
        <begin position="529"/>
        <end position="599"/>
    </location>
</feature>
<proteinExistence type="inferred from homology"/>
<evidence type="ECO:0000256" key="4">
    <source>
        <dbReference type="ARBA" id="ARBA00022670"/>
    </source>
</evidence>
<dbReference type="InterPro" id="IPR050164">
    <property type="entry name" value="Peptidase_C19"/>
</dbReference>
<feature type="domain" description="USP" evidence="10">
    <location>
        <begin position="148"/>
        <end position="462"/>
    </location>
</feature>
<dbReference type="PROSITE" id="PS00972">
    <property type="entry name" value="USP_1"/>
    <property type="match status" value="1"/>
</dbReference>
<dbReference type="GO" id="GO:0006508">
    <property type="term" value="P:proteolysis"/>
    <property type="evidence" value="ECO:0007669"/>
    <property type="project" value="UniProtKB-KW"/>
</dbReference>
<dbReference type="InterPro" id="IPR038765">
    <property type="entry name" value="Papain-like_cys_pep_sf"/>
</dbReference>
<evidence type="ECO:0000256" key="5">
    <source>
        <dbReference type="ARBA" id="ARBA00022786"/>
    </source>
</evidence>
<evidence type="ECO:0000313" key="11">
    <source>
        <dbReference type="EMBL" id="CAD7246092.1"/>
    </source>
</evidence>
<dbReference type="GO" id="GO:0042981">
    <property type="term" value="P:regulation of apoptotic process"/>
    <property type="evidence" value="ECO:0007669"/>
    <property type="project" value="TreeGrafter"/>
</dbReference>
<evidence type="ECO:0000313" key="12">
    <source>
        <dbReference type="Proteomes" id="UP000677054"/>
    </source>
</evidence>
<accession>A0A7R8X8N4</accession>
<dbReference type="InterPro" id="IPR001394">
    <property type="entry name" value="Peptidase_C19_UCH"/>
</dbReference>
<dbReference type="GO" id="GO:0004843">
    <property type="term" value="F:cysteine-type deubiquitinase activity"/>
    <property type="evidence" value="ECO:0007669"/>
    <property type="project" value="UniProtKB-UniRule"/>
</dbReference>
<dbReference type="FunFam" id="3.90.70.10:FF:000119">
    <property type="entry name" value="Ubiquitin specific peptidase 36"/>
    <property type="match status" value="1"/>
</dbReference>
<evidence type="ECO:0000256" key="8">
    <source>
        <dbReference type="RuleBase" id="RU366025"/>
    </source>
</evidence>
<dbReference type="GO" id="GO:0016579">
    <property type="term" value="P:protein deubiquitination"/>
    <property type="evidence" value="ECO:0007669"/>
    <property type="project" value="InterPro"/>
</dbReference>
<dbReference type="Pfam" id="PF00443">
    <property type="entry name" value="UCH"/>
    <property type="match status" value="1"/>
</dbReference>
<comment type="catalytic activity">
    <reaction evidence="1 8">
        <text>Thiol-dependent hydrolysis of ester, thioester, amide, peptide and isopeptide bonds formed by the C-terminal Gly of ubiquitin (a 76-residue protein attached to proteins as an intracellular targeting signal).</text>
        <dbReference type="EC" id="3.4.19.12"/>
    </reaction>
</comment>
<dbReference type="GO" id="GO:0005730">
    <property type="term" value="C:nucleolus"/>
    <property type="evidence" value="ECO:0007669"/>
    <property type="project" value="UniProtKB-SubCell"/>
</dbReference>
<dbReference type="InterPro" id="IPR028889">
    <property type="entry name" value="USP"/>
</dbReference>
<evidence type="ECO:0000256" key="6">
    <source>
        <dbReference type="ARBA" id="ARBA00022801"/>
    </source>
</evidence>
<evidence type="ECO:0000256" key="3">
    <source>
        <dbReference type="ARBA" id="ARBA00009085"/>
    </source>
</evidence>
<dbReference type="Gene3D" id="3.90.70.10">
    <property type="entry name" value="Cysteine proteinases"/>
    <property type="match status" value="1"/>
</dbReference>
<feature type="compositionally biased region" description="Basic and acidic residues" evidence="9">
    <location>
        <begin position="747"/>
        <end position="786"/>
    </location>
</feature>
<organism evidence="11">
    <name type="scientific">Darwinula stevensoni</name>
    <dbReference type="NCBI Taxonomy" id="69355"/>
    <lineage>
        <taxon>Eukaryota</taxon>
        <taxon>Metazoa</taxon>
        <taxon>Ecdysozoa</taxon>
        <taxon>Arthropoda</taxon>
        <taxon>Crustacea</taxon>
        <taxon>Oligostraca</taxon>
        <taxon>Ostracoda</taxon>
        <taxon>Podocopa</taxon>
        <taxon>Podocopida</taxon>
        <taxon>Darwinulocopina</taxon>
        <taxon>Darwinuloidea</taxon>
        <taxon>Darwinulidae</taxon>
        <taxon>Darwinula</taxon>
    </lineage>
</organism>
<dbReference type="InterPro" id="IPR018200">
    <property type="entry name" value="USP_CS"/>
</dbReference>
<dbReference type="EMBL" id="CAJPEV010001032">
    <property type="protein sequence ID" value="CAG0890298.1"/>
    <property type="molecule type" value="Genomic_DNA"/>
</dbReference>
<dbReference type="PANTHER" id="PTHR24006:SF758">
    <property type="entry name" value="UBIQUITIN CARBOXYL-TERMINAL HYDROLASE 36"/>
    <property type="match status" value="1"/>
</dbReference>
<feature type="region of interest" description="Disordered" evidence="9">
    <location>
        <begin position="718"/>
        <end position="869"/>
    </location>
</feature>
<evidence type="ECO:0000256" key="7">
    <source>
        <dbReference type="ARBA" id="ARBA00022807"/>
    </source>
</evidence>
<dbReference type="SUPFAM" id="SSF54001">
    <property type="entry name" value="Cysteine proteinases"/>
    <property type="match status" value="1"/>
</dbReference>
<dbReference type="PROSITE" id="PS00973">
    <property type="entry name" value="USP_2"/>
    <property type="match status" value="1"/>
</dbReference>
<feature type="compositionally biased region" description="Low complexity" evidence="9">
    <location>
        <begin position="542"/>
        <end position="552"/>
    </location>
</feature>
<dbReference type="PROSITE" id="PS50235">
    <property type="entry name" value="USP_3"/>
    <property type="match status" value="1"/>
</dbReference>
<comment type="subcellular location">
    <subcellularLocation>
        <location evidence="2">Nucleus</location>
        <location evidence="2">Nucleolus</location>
    </subcellularLocation>
</comment>
<dbReference type="GO" id="GO:0005829">
    <property type="term" value="C:cytosol"/>
    <property type="evidence" value="ECO:0007669"/>
    <property type="project" value="TreeGrafter"/>
</dbReference>
<protein>
    <recommendedName>
        <fullName evidence="8">Ubiquitin carboxyl-terminal hydrolase</fullName>
        <ecNumber evidence="8">3.4.19.12</ecNumber>
    </recommendedName>
</protein>
<dbReference type="EMBL" id="LR900549">
    <property type="protein sequence ID" value="CAD7246092.1"/>
    <property type="molecule type" value="Genomic_DNA"/>
</dbReference>
<sequence>MPTKVDLGGTSDHIAEALNGLLRPHKPPKSEESAAELNEHLVATAKRLLMTTIEYVTAESGKSDVLQKLKSKYIVLNDVPKYNGAGSSSLTPQNGTHPAVMPGLTDLHVDGGKPSSDTLPDEIGAPQAVLFPLEKVIVGWAKKYPVGAGFYNMGNTCYMNSSLQVMIHCPSFINWLMNPENHVAKCRAKMGDAGPFHCTICPMYETVRDSHANSGRATKPYSIVSNLRWISKTFNLGRQEDAHEFMRFFIQSMEKSYLLNAHATKLDGRSQETTPLNQIFGGYMRSQVMCLRCRKPSNTYDHFMDLLVGLSIQKYSSNLVDILEGHFRRERLEGDNAYKCANCKTKVSATKKLSIARPPNVLLIVLKRFSDTGFGKNCRVVQYPMTLDMGTFLSAPTFRTEAQYRLTGVVSHIGCSPRSGHYTAVARASNGQLYLFDDSSVRPVPPNTALSQEAYILMYEKVKLNPPVIHTNIPSPRPELKFQSSSSHTVTTASTNGHLGSPLLKPKPGIITGTTFKIQGPVVKRPLLGVVSNGNPKPPPSATSLAPLSTPPVSLANGTRIPDVKETSLVPYGDAEDSDEDHSPKSTPPRVPQPTSFPVVGVSPTVLNCDKKEAGLQMLPRNVQLKKLSTINNSVDKTAKSDSASVVATSCGLWTVTDTKDDKAKDNAVSEVKRFHNMRASFDRERKKQNYEWVEVTKDVKSQSQERTKEEKDVVKELLDVPPGGYGSSVLSWDGRPNKLDTALKQSQEDERRRHNSGDSWDKDLDKGKMKKSKYWDEERGERENRFQNLQNERNRSHSHDRHEWQDDSRRFHDNRRSHDHEPNTKIHESPHRTPRLVTNSFPPNDPRTENFLKFQELEKIPPRPSGKS</sequence>
<gene>
    <name evidence="11" type="ORF">DSTB1V02_LOCUS5952</name>
</gene>
<evidence type="ECO:0000256" key="9">
    <source>
        <dbReference type="SAM" id="MobiDB-lite"/>
    </source>
</evidence>
<keyword evidence="4 8" id="KW-0645">Protease</keyword>
<keyword evidence="7 8" id="KW-0788">Thiol protease</keyword>
<dbReference type="Proteomes" id="UP000677054">
    <property type="component" value="Unassembled WGS sequence"/>
</dbReference>
<evidence type="ECO:0000256" key="1">
    <source>
        <dbReference type="ARBA" id="ARBA00000707"/>
    </source>
</evidence>
<dbReference type="OrthoDB" id="420187at2759"/>
<evidence type="ECO:0000259" key="10">
    <source>
        <dbReference type="PROSITE" id="PS50235"/>
    </source>
</evidence>
<feature type="region of interest" description="Disordered" evidence="9">
    <location>
        <begin position="475"/>
        <end position="506"/>
    </location>
</feature>
<feature type="compositionally biased region" description="Basic and acidic residues" evidence="9">
    <location>
        <begin position="847"/>
        <end position="862"/>
    </location>
</feature>
<keyword evidence="6 8" id="KW-0378">Hydrolase</keyword>
<dbReference type="PANTHER" id="PTHR24006">
    <property type="entry name" value="UBIQUITIN CARBOXYL-TERMINAL HYDROLASE"/>
    <property type="match status" value="1"/>
</dbReference>
<dbReference type="AlphaFoldDB" id="A0A7R8X8N4"/>
<feature type="compositionally biased region" description="Basic and acidic residues" evidence="9">
    <location>
        <begin position="793"/>
        <end position="832"/>
    </location>
</feature>
<comment type="similarity">
    <text evidence="3 8">Belongs to the peptidase C19 family.</text>
</comment>
<dbReference type="EC" id="3.4.19.12" evidence="8"/>
<feature type="compositionally biased region" description="Low complexity" evidence="9">
    <location>
        <begin position="484"/>
        <end position="495"/>
    </location>
</feature>
<keyword evidence="5 8" id="KW-0833">Ubl conjugation pathway</keyword>